<sequence>MASGVDYCNIPLRDPPAGQTSNLIDPGDLSIETLALGPVLTVLSLVFLAGRFLNVKKFNAADYLAVTGFVLSTGYTGVIIALRKLSRHAWNVPTCWYLTSTVHKELFASNMLLGPTQFVVKVAMLVLYFQLFAIDRRTRWAIIAAIVFAGLIYLPHPILVIILEAPHIGQSWVEPAVDGRTSKLEYYAPIYGIGSIILDIWILVLPLPVITKLKVSRKKKIQLFAVFVTGFMGIISSIFSCVWRFRLLLSGPGDTTWQEAQLFLWTMVEHNVALMVGSMPAFAAFVQTHAAGSFHTLRYNLLKGRRSSGDLTRKGLPVTIANDPNDMARRKAHQPCRSYYHGLGNSLLQNTQTSVSVVDPIGHGTAPHAMEEEQGILKVVVFSQESHHSSAS</sequence>
<keyword evidence="9" id="KW-1185">Reference proteome</keyword>
<dbReference type="Pfam" id="PF20684">
    <property type="entry name" value="Fung_rhodopsin"/>
    <property type="match status" value="1"/>
</dbReference>
<keyword evidence="4 6" id="KW-0472">Membrane</keyword>
<feature type="transmembrane region" description="Helical" evidence="6">
    <location>
        <begin position="35"/>
        <end position="53"/>
    </location>
</feature>
<evidence type="ECO:0000313" key="8">
    <source>
        <dbReference type="EMBL" id="ROV87982.1"/>
    </source>
</evidence>
<organism evidence="8 9">
    <name type="scientific">Cytospora leucostoma</name>
    <dbReference type="NCBI Taxonomy" id="1230097"/>
    <lineage>
        <taxon>Eukaryota</taxon>
        <taxon>Fungi</taxon>
        <taxon>Dikarya</taxon>
        <taxon>Ascomycota</taxon>
        <taxon>Pezizomycotina</taxon>
        <taxon>Sordariomycetes</taxon>
        <taxon>Sordariomycetidae</taxon>
        <taxon>Diaporthales</taxon>
        <taxon>Cytosporaceae</taxon>
        <taxon>Cytospora</taxon>
    </lineage>
</organism>
<evidence type="ECO:0000256" key="2">
    <source>
        <dbReference type="ARBA" id="ARBA00022692"/>
    </source>
</evidence>
<feature type="transmembrane region" description="Helical" evidence="6">
    <location>
        <begin position="60"/>
        <end position="82"/>
    </location>
</feature>
<gene>
    <name evidence="8" type="ORF">VPNG_10338</name>
</gene>
<dbReference type="STRING" id="1230097.A0A423VAT0"/>
<dbReference type="InterPro" id="IPR052337">
    <property type="entry name" value="SAT4-like"/>
</dbReference>
<feature type="domain" description="Rhodopsin" evidence="7">
    <location>
        <begin position="51"/>
        <end position="286"/>
    </location>
</feature>
<dbReference type="InParanoid" id="A0A423VAT0"/>
<dbReference type="OrthoDB" id="5342292at2759"/>
<evidence type="ECO:0000256" key="4">
    <source>
        <dbReference type="ARBA" id="ARBA00023136"/>
    </source>
</evidence>
<evidence type="ECO:0000256" key="3">
    <source>
        <dbReference type="ARBA" id="ARBA00022989"/>
    </source>
</evidence>
<feature type="transmembrane region" description="Helical" evidence="6">
    <location>
        <begin position="190"/>
        <end position="211"/>
    </location>
</feature>
<dbReference type="EMBL" id="LKEB01000127">
    <property type="protein sequence ID" value="ROV87982.1"/>
    <property type="molecule type" value="Genomic_DNA"/>
</dbReference>
<dbReference type="PANTHER" id="PTHR33048">
    <property type="entry name" value="PTH11-LIKE INTEGRAL MEMBRANE PROTEIN (AFU_ORTHOLOGUE AFUA_5G11245)"/>
    <property type="match status" value="1"/>
</dbReference>
<dbReference type="Proteomes" id="UP000285146">
    <property type="component" value="Unassembled WGS sequence"/>
</dbReference>
<keyword evidence="3 6" id="KW-1133">Transmembrane helix</keyword>
<feature type="transmembrane region" description="Helical" evidence="6">
    <location>
        <begin position="106"/>
        <end position="128"/>
    </location>
</feature>
<evidence type="ECO:0000259" key="7">
    <source>
        <dbReference type="Pfam" id="PF20684"/>
    </source>
</evidence>
<comment type="similarity">
    <text evidence="5">Belongs to the SAT4 family.</text>
</comment>
<evidence type="ECO:0000256" key="5">
    <source>
        <dbReference type="ARBA" id="ARBA00038359"/>
    </source>
</evidence>
<feature type="transmembrane region" description="Helical" evidence="6">
    <location>
        <begin position="272"/>
        <end position="297"/>
    </location>
</feature>
<protein>
    <recommendedName>
        <fullName evidence="7">Rhodopsin domain-containing protein</fullName>
    </recommendedName>
</protein>
<comment type="subcellular location">
    <subcellularLocation>
        <location evidence="1">Membrane</location>
        <topology evidence="1">Multi-pass membrane protein</topology>
    </subcellularLocation>
</comment>
<proteinExistence type="inferred from homology"/>
<evidence type="ECO:0000313" key="9">
    <source>
        <dbReference type="Proteomes" id="UP000285146"/>
    </source>
</evidence>
<dbReference type="AlphaFoldDB" id="A0A423VAT0"/>
<dbReference type="PANTHER" id="PTHR33048:SF47">
    <property type="entry name" value="INTEGRAL MEMBRANE PROTEIN-RELATED"/>
    <property type="match status" value="1"/>
</dbReference>
<feature type="transmembrane region" description="Helical" evidence="6">
    <location>
        <begin position="140"/>
        <end position="163"/>
    </location>
</feature>
<name>A0A423VAT0_9PEZI</name>
<dbReference type="GO" id="GO:0016020">
    <property type="term" value="C:membrane"/>
    <property type="evidence" value="ECO:0007669"/>
    <property type="project" value="UniProtKB-SubCell"/>
</dbReference>
<accession>A0A423VAT0</accession>
<evidence type="ECO:0000256" key="1">
    <source>
        <dbReference type="ARBA" id="ARBA00004141"/>
    </source>
</evidence>
<feature type="transmembrane region" description="Helical" evidence="6">
    <location>
        <begin position="223"/>
        <end position="245"/>
    </location>
</feature>
<comment type="caution">
    <text evidence="8">The sequence shown here is derived from an EMBL/GenBank/DDBJ whole genome shotgun (WGS) entry which is preliminary data.</text>
</comment>
<keyword evidence="2 6" id="KW-0812">Transmembrane</keyword>
<evidence type="ECO:0000256" key="6">
    <source>
        <dbReference type="SAM" id="Phobius"/>
    </source>
</evidence>
<reference evidence="8 9" key="1">
    <citation type="submission" date="2015-09" db="EMBL/GenBank/DDBJ databases">
        <title>Host preference determinants of Valsa canker pathogens revealed by comparative genomics.</title>
        <authorList>
            <person name="Yin Z."/>
            <person name="Huang L."/>
        </authorList>
    </citation>
    <scope>NUCLEOTIDE SEQUENCE [LARGE SCALE GENOMIC DNA]</scope>
    <source>
        <strain evidence="8 9">SXYLt</strain>
    </source>
</reference>
<dbReference type="InterPro" id="IPR049326">
    <property type="entry name" value="Rhodopsin_dom_fungi"/>
</dbReference>